<keyword evidence="1" id="KW-0472">Membrane</keyword>
<accession>A0A9D3RWI0</accession>
<gene>
    <name evidence="2" type="ORF">ANANG_G00147530</name>
</gene>
<keyword evidence="3" id="KW-1185">Reference proteome</keyword>
<dbReference type="Proteomes" id="UP001044222">
    <property type="component" value="Chromosome 7"/>
</dbReference>
<organism evidence="2 3">
    <name type="scientific">Anguilla anguilla</name>
    <name type="common">European freshwater eel</name>
    <name type="synonym">Muraena anguilla</name>
    <dbReference type="NCBI Taxonomy" id="7936"/>
    <lineage>
        <taxon>Eukaryota</taxon>
        <taxon>Metazoa</taxon>
        <taxon>Chordata</taxon>
        <taxon>Craniata</taxon>
        <taxon>Vertebrata</taxon>
        <taxon>Euteleostomi</taxon>
        <taxon>Actinopterygii</taxon>
        <taxon>Neopterygii</taxon>
        <taxon>Teleostei</taxon>
        <taxon>Anguilliformes</taxon>
        <taxon>Anguillidae</taxon>
        <taxon>Anguilla</taxon>
    </lineage>
</organism>
<comment type="caution">
    <text evidence="2">The sequence shown here is derived from an EMBL/GenBank/DDBJ whole genome shotgun (WGS) entry which is preliminary data.</text>
</comment>
<dbReference type="AlphaFoldDB" id="A0A9D3RWI0"/>
<name>A0A9D3RWI0_ANGAN</name>
<sequence length="60" mass="7141">ELRYSIAERKFTRTFSLTFSVLFSVIRLVKVFCAFMKPDHTHTNTHTHPDTKLFHLDQCQ</sequence>
<protein>
    <submittedName>
        <fullName evidence="2">Uncharacterized protein</fullName>
    </submittedName>
</protein>
<reference evidence="2" key="1">
    <citation type="submission" date="2021-01" db="EMBL/GenBank/DDBJ databases">
        <title>A chromosome-scale assembly of European eel, Anguilla anguilla.</title>
        <authorList>
            <person name="Henkel C."/>
            <person name="Jong-Raadsen S.A."/>
            <person name="Dufour S."/>
            <person name="Weltzien F.-A."/>
            <person name="Palstra A.P."/>
            <person name="Pelster B."/>
            <person name="Spaink H.P."/>
            <person name="Van Den Thillart G.E."/>
            <person name="Jansen H."/>
            <person name="Zahm M."/>
            <person name="Klopp C."/>
            <person name="Cedric C."/>
            <person name="Louis A."/>
            <person name="Berthelot C."/>
            <person name="Parey E."/>
            <person name="Roest Crollius H."/>
            <person name="Montfort J."/>
            <person name="Robinson-Rechavi M."/>
            <person name="Bucao C."/>
            <person name="Bouchez O."/>
            <person name="Gislard M."/>
            <person name="Lluch J."/>
            <person name="Milhes M."/>
            <person name="Lampietro C."/>
            <person name="Lopez Roques C."/>
            <person name="Donnadieu C."/>
            <person name="Braasch I."/>
            <person name="Desvignes T."/>
            <person name="Postlethwait J."/>
            <person name="Bobe J."/>
            <person name="Guiguen Y."/>
            <person name="Dirks R."/>
        </authorList>
    </citation>
    <scope>NUCLEOTIDE SEQUENCE</scope>
    <source>
        <strain evidence="2">Tag_6206</strain>
        <tissue evidence="2">Liver</tissue>
    </source>
</reference>
<proteinExistence type="predicted"/>
<evidence type="ECO:0000313" key="3">
    <source>
        <dbReference type="Proteomes" id="UP001044222"/>
    </source>
</evidence>
<feature type="non-terminal residue" evidence="2">
    <location>
        <position position="60"/>
    </location>
</feature>
<evidence type="ECO:0000256" key="1">
    <source>
        <dbReference type="SAM" id="Phobius"/>
    </source>
</evidence>
<evidence type="ECO:0000313" key="2">
    <source>
        <dbReference type="EMBL" id="KAG5846224.1"/>
    </source>
</evidence>
<feature type="transmembrane region" description="Helical" evidence="1">
    <location>
        <begin position="15"/>
        <end position="36"/>
    </location>
</feature>
<keyword evidence="1" id="KW-1133">Transmembrane helix</keyword>
<keyword evidence="1" id="KW-0812">Transmembrane</keyword>
<dbReference type="EMBL" id="JAFIRN010000007">
    <property type="protein sequence ID" value="KAG5846224.1"/>
    <property type="molecule type" value="Genomic_DNA"/>
</dbReference>